<comment type="caution">
    <text evidence="2">The sequence shown here is derived from an EMBL/GenBank/DDBJ whole genome shotgun (WGS) entry which is preliminary data.</text>
</comment>
<dbReference type="Proteomes" id="UP000274762">
    <property type="component" value="Unassembled WGS sequence"/>
</dbReference>
<evidence type="ECO:0000256" key="1">
    <source>
        <dbReference type="SAM" id="MobiDB-lite"/>
    </source>
</evidence>
<dbReference type="OrthoDB" id="3972227at2"/>
<evidence type="ECO:0008006" key="4">
    <source>
        <dbReference type="Google" id="ProtNLM"/>
    </source>
</evidence>
<dbReference type="EMBL" id="RBKV01000002">
    <property type="protein sequence ID" value="RKR79876.1"/>
    <property type="molecule type" value="Genomic_DNA"/>
</dbReference>
<evidence type="ECO:0000313" key="2">
    <source>
        <dbReference type="EMBL" id="RKR79876.1"/>
    </source>
</evidence>
<proteinExistence type="predicted"/>
<protein>
    <recommendedName>
        <fullName evidence="4">AAA domain-containing protein</fullName>
    </recommendedName>
</protein>
<sequence>MSTRTGAHAYPDEPYYSDEDVERSRSQAIRGWMRWVMGKADEPVYLDDDGMEHYDADLADVQLLREQARHGNGGGDLDEWGAYAPMMERRDPPLRKRWLDRAGWYERRPAGGWTTTRQAEALNLFTTRRAIAHSGLITGQNLMGQSVVRLDPFELYKEGVIDGVNTCNIGDVGTGKSSDMKTSVFRQLILNRQVVVFDKKRQGGRGEYGSIADALGAPSIEFLLDGAGVSLNLLDPAISTDGRHKGGVAGVVPAGQQALLLAVLKDAMEQPITPKMRAAVRRALAIVNERAKAANREPLLVEVAGQLLDPDPGMSTAAYDAVRNGAELSEEILSNLGDGGYFGSRWASRSLEWGVDAGLTLLELIDGELRGLVDRPTSQAVHDALEHPFVHFDISGLPEQGKAVQVVMTTAQTWLSNRLAARSQNRTQTVEVFEEGWSLGDGSTGDTARANMKLSRGLGLSTSSAFHHLSDHPADSPSRALMQEADIVKLYKQGRADDAEAVCDMYHLPPETRDVLMQLGRGQCLVVMKNRDPILMQHMRSSDEIALTNTNDVLEGTTP</sequence>
<feature type="region of interest" description="Disordered" evidence="1">
    <location>
        <begin position="1"/>
        <end position="21"/>
    </location>
</feature>
<name>A0A495ISW7_WILMA</name>
<organism evidence="2 3">
    <name type="scientific">Williamsia marianensis</name>
    <dbReference type="NCBI Taxonomy" id="85044"/>
    <lineage>
        <taxon>Bacteria</taxon>
        <taxon>Bacillati</taxon>
        <taxon>Actinomycetota</taxon>
        <taxon>Actinomycetes</taxon>
        <taxon>Mycobacteriales</taxon>
        <taxon>Nocardiaceae</taxon>
        <taxon>Williamsia</taxon>
    </lineage>
</organism>
<accession>A0A495ISW7</accession>
<evidence type="ECO:0000313" key="3">
    <source>
        <dbReference type="Proteomes" id="UP000274762"/>
    </source>
</evidence>
<dbReference type="RefSeq" id="WP_062800991.1">
    <property type="nucleotide sequence ID" value="NZ_CBCRXS010000020.1"/>
</dbReference>
<gene>
    <name evidence="2" type="ORF">DFJ75_5019</name>
</gene>
<dbReference type="Gene3D" id="3.40.50.300">
    <property type="entry name" value="P-loop containing nucleotide triphosphate hydrolases"/>
    <property type="match status" value="2"/>
</dbReference>
<reference evidence="2 3" key="1">
    <citation type="submission" date="2018-10" db="EMBL/GenBank/DDBJ databases">
        <title>Sequencing the genomes of 1000 actinobacteria strains.</title>
        <authorList>
            <person name="Klenk H.-P."/>
        </authorList>
    </citation>
    <scope>NUCLEOTIDE SEQUENCE [LARGE SCALE GENOMIC DNA]</scope>
    <source>
        <strain evidence="2 3">DSM 44343</strain>
    </source>
</reference>
<dbReference type="InterPro" id="IPR027417">
    <property type="entry name" value="P-loop_NTPase"/>
</dbReference>
<dbReference type="SUPFAM" id="SSF52540">
    <property type="entry name" value="P-loop containing nucleoside triphosphate hydrolases"/>
    <property type="match status" value="1"/>
</dbReference>
<dbReference type="AlphaFoldDB" id="A0A495ISW7"/>